<keyword evidence="4" id="KW-1185">Reference proteome</keyword>
<feature type="domain" description="TECPR1-like DysF" evidence="2">
    <location>
        <begin position="93"/>
        <end position="238"/>
    </location>
</feature>
<feature type="compositionally biased region" description="Basic and acidic residues" evidence="1">
    <location>
        <begin position="94"/>
        <end position="108"/>
    </location>
</feature>
<name>A0A5N5QRA8_9AGAM</name>
<proteinExistence type="predicted"/>
<dbReference type="AlphaFoldDB" id="A0A5N5QRA8"/>
<evidence type="ECO:0000259" key="2">
    <source>
        <dbReference type="Pfam" id="PF06398"/>
    </source>
</evidence>
<accession>A0A5N5QRA8</accession>
<dbReference type="InterPro" id="IPR010482">
    <property type="entry name" value="TECPR1-like_DysF"/>
</dbReference>
<feature type="region of interest" description="Disordered" evidence="1">
    <location>
        <begin position="264"/>
        <end position="287"/>
    </location>
</feature>
<dbReference type="Proteomes" id="UP000383932">
    <property type="component" value="Unassembled WGS sequence"/>
</dbReference>
<dbReference type="OrthoDB" id="72441at2759"/>
<organism evidence="3 4">
    <name type="scientific">Ceratobasidium theobromae</name>
    <dbReference type="NCBI Taxonomy" id="1582974"/>
    <lineage>
        <taxon>Eukaryota</taxon>
        <taxon>Fungi</taxon>
        <taxon>Dikarya</taxon>
        <taxon>Basidiomycota</taxon>
        <taxon>Agaricomycotina</taxon>
        <taxon>Agaricomycetes</taxon>
        <taxon>Cantharellales</taxon>
        <taxon>Ceratobasidiaceae</taxon>
        <taxon>Ceratobasidium</taxon>
    </lineage>
</organism>
<feature type="compositionally biased region" description="Low complexity" evidence="1">
    <location>
        <begin position="50"/>
        <end position="73"/>
    </location>
</feature>
<evidence type="ECO:0000256" key="1">
    <source>
        <dbReference type="SAM" id="MobiDB-lite"/>
    </source>
</evidence>
<gene>
    <name evidence="3" type="ORF">CTheo_2210</name>
</gene>
<sequence length="452" mass="50220">MSRRSPLGPSQSTLFPTLPSTSVGPVPLEALQHLEARQRRRISLRPHRLSVSSVLSKSSSSAVSKSSTASASSRSKRRKRAESDTAELPDEPDCVIRTDVHVGDTRNSDDEESKDIYEWAVLYENQRGITVFSIPYYSKLSLLPTDPPPFTVPSDPTTNGRKSGQRTTLRAPAALADYQLPDPTWRWVSKFWMVDMRGDGEVQQDGYEYNWWFRSKGWRASIGSFNAGGWVRRRRWVRLMMRPANAGSTLAPLAVGEILVSSSTTPVTTPSATDASEESGNAGNSIWRGDGGDWARVRDALREFRSDGRRLEAWEHWLGLEERALLAHATGRLGIGLGNGIKVRMDDWDLRHALDPVSPISHDATTPGTGQTREPPPSKEIMLPVLCAHFQHILGTFVFPDSRAQFLELVRLAGYDEKSIPDLSAFDFHSDFWSLARAATPQSHSSRSVGDL</sequence>
<dbReference type="EMBL" id="SSOP01000022">
    <property type="protein sequence ID" value="KAB5594280.1"/>
    <property type="molecule type" value="Genomic_DNA"/>
</dbReference>
<feature type="region of interest" description="Disordered" evidence="1">
    <location>
        <begin position="1"/>
        <end position="25"/>
    </location>
</feature>
<dbReference type="GO" id="GO:0005778">
    <property type="term" value="C:peroxisomal membrane"/>
    <property type="evidence" value="ECO:0007669"/>
    <property type="project" value="UniProtKB-ARBA"/>
</dbReference>
<feature type="compositionally biased region" description="Low complexity" evidence="1">
    <location>
        <begin position="264"/>
        <end position="274"/>
    </location>
</feature>
<protein>
    <recommendedName>
        <fullName evidence="2">TECPR1-like DysF domain-containing protein</fullName>
    </recommendedName>
</protein>
<comment type="caution">
    <text evidence="3">The sequence shown here is derived from an EMBL/GenBank/DDBJ whole genome shotgun (WGS) entry which is preliminary data.</text>
</comment>
<evidence type="ECO:0000313" key="4">
    <source>
        <dbReference type="Proteomes" id="UP000383932"/>
    </source>
</evidence>
<feature type="compositionally biased region" description="Acidic residues" evidence="1">
    <location>
        <begin position="84"/>
        <end position="93"/>
    </location>
</feature>
<feature type="region of interest" description="Disordered" evidence="1">
    <location>
        <begin position="48"/>
        <end position="110"/>
    </location>
</feature>
<feature type="compositionally biased region" description="Polar residues" evidence="1">
    <location>
        <begin position="8"/>
        <end position="23"/>
    </location>
</feature>
<dbReference type="GO" id="GO:0007031">
    <property type="term" value="P:peroxisome organization"/>
    <property type="evidence" value="ECO:0007669"/>
    <property type="project" value="UniProtKB-ARBA"/>
</dbReference>
<dbReference type="Pfam" id="PF06398">
    <property type="entry name" value="Pex24p"/>
    <property type="match status" value="1"/>
</dbReference>
<evidence type="ECO:0000313" key="3">
    <source>
        <dbReference type="EMBL" id="KAB5594280.1"/>
    </source>
</evidence>
<reference evidence="3 4" key="1">
    <citation type="journal article" date="2019" name="Fungal Biol. Biotechnol.">
        <title>Draft genome sequence of fastidious pathogen Ceratobasidium theobromae, which causes vascular-streak dieback in Theobroma cacao.</title>
        <authorList>
            <person name="Ali S.S."/>
            <person name="Asman A."/>
            <person name="Shao J."/>
            <person name="Firmansyah A.P."/>
            <person name="Susilo A.W."/>
            <person name="Rosmana A."/>
            <person name="McMahon P."/>
            <person name="Junaid M."/>
            <person name="Guest D."/>
            <person name="Kheng T.Y."/>
            <person name="Meinhardt L.W."/>
            <person name="Bailey B.A."/>
        </authorList>
    </citation>
    <scope>NUCLEOTIDE SEQUENCE [LARGE SCALE GENOMIC DNA]</scope>
    <source>
        <strain evidence="3 4">CT2</strain>
    </source>
</reference>